<dbReference type="Pfam" id="PF00293">
    <property type="entry name" value="NUDIX"/>
    <property type="match status" value="1"/>
</dbReference>
<dbReference type="InterPro" id="IPR000086">
    <property type="entry name" value="NUDIX_hydrolase_dom"/>
</dbReference>
<keyword evidence="3" id="KW-1185">Reference proteome</keyword>
<name>A0A445AS63_ARAHY</name>
<dbReference type="AlphaFoldDB" id="A0A445AS63"/>
<sequence length="207" mass="22574">MGDGKVNLPDNLFSSKPFDSKGHLSKILLRATTRPCFTVHPPSATAATPAPPLGRHRVAPAIHSSSSIFPFPSPVPIPCFSGELAIFKKQSNWFHRCLLRQMLWSEAHMVRKAMRDTGVEKMPGVSFIEVNNKAKVPTGRIILELPAGMLDDDKGDFVGNAVREVEEEIGIKLKLEDMVDLTTFLDSSTGCGFFPSPASIGMDNLNA</sequence>
<dbReference type="EMBL" id="SDMP01000011">
    <property type="protein sequence ID" value="RYR29214.1"/>
    <property type="molecule type" value="Genomic_DNA"/>
</dbReference>
<proteinExistence type="predicted"/>
<accession>A0A445AS63</accession>
<evidence type="ECO:0000313" key="2">
    <source>
        <dbReference type="EMBL" id="RYR29214.1"/>
    </source>
</evidence>
<feature type="domain" description="Nudix hydrolase" evidence="1">
    <location>
        <begin position="144"/>
        <end position="189"/>
    </location>
</feature>
<dbReference type="Proteomes" id="UP000289738">
    <property type="component" value="Chromosome B01"/>
</dbReference>
<reference evidence="2 3" key="1">
    <citation type="submission" date="2019-01" db="EMBL/GenBank/DDBJ databases">
        <title>Sequencing of cultivated peanut Arachis hypogaea provides insights into genome evolution and oil improvement.</title>
        <authorList>
            <person name="Chen X."/>
        </authorList>
    </citation>
    <scope>NUCLEOTIDE SEQUENCE [LARGE SCALE GENOMIC DNA]</scope>
    <source>
        <strain evidence="3">cv. Fuhuasheng</strain>
        <tissue evidence="2">Leaves</tissue>
    </source>
</reference>
<dbReference type="STRING" id="3818.A0A445AS63"/>
<protein>
    <recommendedName>
        <fullName evidence="1">Nudix hydrolase domain-containing protein</fullName>
    </recommendedName>
</protein>
<gene>
    <name evidence="2" type="ORF">Ahy_B01g053562</name>
</gene>
<dbReference type="SUPFAM" id="SSF55811">
    <property type="entry name" value="Nudix"/>
    <property type="match status" value="1"/>
</dbReference>
<evidence type="ECO:0000313" key="3">
    <source>
        <dbReference type="Proteomes" id="UP000289738"/>
    </source>
</evidence>
<evidence type="ECO:0000259" key="1">
    <source>
        <dbReference type="Pfam" id="PF00293"/>
    </source>
</evidence>
<dbReference type="InterPro" id="IPR015797">
    <property type="entry name" value="NUDIX_hydrolase-like_dom_sf"/>
</dbReference>
<dbReference type="Gene3D" id="3.90.79.10">
    <property type="entry name" value="Nucleoside Triphosphate Pyrophosphohydrolase"/>
    <property type="match status" value="1"/>
</dbReference>
<comment type="caution">
    <text evidence="2">The sequence shown here is derived from an EMBL/GenBank/DDBJ whole genome shotgun (WGS) entry which is preliminary data.</text>
</comment>
<organism evidence="2 3">
    <name type="scientific">Arachis hypogaea</name>
    <name type="common">Peanut</name>
    <dbReference type="NCBI Taxonomy" id="3818"/>
    <lineage>
        <taxon>Eukaryota</taxon>
        <taxon>Viridiplantae</taxon>
        <taxon>Streptophyta</taxon>
        <taxon>Embryophyta</taxon>
        <taxon>Tracheophyta</taxon>
        <taxon>Spermatophyta</taxon>
        <taxon>Magnoliopsida</taxon>
        <taxon>eudicotyledons</taxon>
        <taxon>Gunneridae</taxon>
        <taxon>Pentapetalae</taxon>
        <taxon>rosids</taxon>
        <taxon>fabids</taxon>
        <taxon>Fabales</taxon>
        <taxon>Fabaceae</taxon>
        <taxon>Papilionoideae</taxon>
        <taxon>50 kb inversion clade</taxon>
        <taxon>dalbergioids sensu lato</taxon>
        <taxon>Dalbergieae</taxon>
        <taxon>Pterocarpus clade</taxon>
        <taxon>Arachis</taxon>
    </lineage>
</organism>